<gene>
    <name evidence="1" type="ORF">UY72_C0003G0017</name>
</gene>
<dbReference type="AlphaFoldDB" id="A0A0G1XHS2"/>
<dbReference type="Proteomes" id="UP000034846">
    <property type="component" value="Unassembled WGS sequence"/>
</dbReference>
<organism evidence="1 2">
    <name type="scientific">Candidatus Uhrbacteria bacterium GW2011_GWD2_52_7</name>
    <dbReference type="NCBI Taxonomy" id="1618989"/>
    <lineage>
        <taxon>Bacteria</taxon>
        <taxon>Candidatus Uhriibacteriota</taxon>
    </lineage>
</organism>
<protein>
    <submittedName>
        <fullName evidence="1">Uncharacterized protein</fullName>
    </submittedName>
</protein>
<reference evidence="1 2" key="1">
    <citation type="journal article" date="2015" name="Nature">
        <title>rRNA introns, odd ribosomes, and small enigmatic genomes across a large radiation of phyla.</title>
        <authorList>
            <person name="Brown C.T."/>
            <person name="Hug L.A."/>
            <person name="Thomas B.C."/>
            <person name="Sharon I."/>
            <person name="Castelle C.J."/>
            <person name="Singh A."/>
            <person name="Wilkins M.J."/>
            <person name="Williams K.H."/>
            <person name="Banfield J.F."/>
        </authorList>
    </citation>
    <scope>NUCLEOTIDE SEQUENCE [LARGE SCALE GENOMIC DNA]</scope>
</reference>
<proteinExistence type="predicted"/>
<evidence type="ECO:0000313" key="2">
    <source>
        <dbReference type="Proteomes" id="UP000034846"/>
    </source>
</evidence>
<name>A0A0G1XHS2_9BACT</name>
<dbReference type="EMBL" id="LCRD01000003">
    <property type="protein sequence ID" value="KKW30788.1"/>
    <property type="molecule type" value="Genomic_DNA"/>
</dbReference>
<accession>A0A0G1XHS2</accession>
<evidence type="ECO:0000313" key="1">
    <source>
        <dbReference type="EMBL" id="KKW30788.1"/>
    </source>
</evidence>
<comment type="caution">
    <text evidence="1">The sequence shown here is derived from an EMBL/GenBank/DDBJ whole genome shotgun (WGS) entry which is preliminary data.</text>
</comment>
<sequence length="92" mass="11054">MLTKEEMVQFREEMRSAIREEVPTMIRAEIREEMKDIVRRNELEKMFIEHGRRITEDVVEMVGDMIDDNIVPQIQELRNDIASIKRGHWQLA</sequence>